<sequence>MPRNVSLLTFLLQAEDNLALPTVVDRFAAVVRLTYCPDETARVEAFLEDLAVMCPETTVCLRPQSAFPVAPCGGDG</sequence>
<dbReference type="EMBL" id="WVUD01000040">
    <property type="protein sequence ID" value="MYL84707.1"/>
    <property type="molecule type" value="Genomic_DNA"/>
</dbReference>
<name>A0A7C9ITL3_9BACT</name>
<comment type="caution">
    <text evidence="1">The sequence shown here is derived from an EMBL/GenBank/DDBJ whole genome shotgun (WGS) entry which is preliminary data.</text>
</comment>
<proteinExistence type="predicted"/>
<keyword evidence="2" id="KW-1185">Reference proteome</keyword>
<evidence type="ECO:0000313" key="2">
    <source>
        <dbReference type="Proteomes" id="UP000482487"/>
    </source>
</evidence>
<dbReference type="AlphaFoldDB" id="A0A7C9ITL3"/>
<protein>
    <submittedName>
        <fullName evidence="1">DUF4911 domain-containing protein</fullName>
    </submittedName>
</protein>
<reference evidence="1 2" key="1">
    <citation type="submission" date="2020-01" db="EMBL/GenBank/DDBJ databases">
        <title>Genome sequence of Desulfovibrio aerotolerans DSM 16695(T).</title>
        <authorList>
            <person name="Karnachuk O."/>
            <person name="Avakyan M."/>
            <person name="Mardanov A."/>
            <person name="Kadnikov V."/>
            <person name="Ravin N."/>
        </authorList>
    </citation>
    <scope>NUCLEOTIDE SEQUENCE [LARGE SCALE GENOMIC DNA]</scope>
    <source>
        <strain evidence="1 2">DSM 16695</strain>
    </source>
</reference>
<gene>
    <name evidence="1" type="ORF">GTA51_16460</name>
</gene>
<dbReference type="InterPro" id="IPR032587">
    <property type="entry name" value="DUF4911"/>
</dbReference>
<accession>A0A7C9ITL3</accession>
<dbReference type="Pfam" id="PF16256">
    <property type="entry name" value="DUF4911"/>
    <property type="match status" value="1"/>
</dbReference>
<organism evidence="1 2">
    <name type="scientific">Solidesulfovibrio aerotolerans</name>
    <dbReference type="NCBI Taxonomy" id="295255"/>
    <lineage>
        <taxon>Bacteria</taxon>
        <taxon>Pseudomonadati</taxon>
        <taxon>Thermodesulfobacteriota</taxon>
        <taxon>Desulfovibrionia</taxon>
        <taxon>Desulfovibrionales</taxon>
        <taxon>Desulfovibrionaceae</taxon>
        <taxon>Solidesulfovibrio</taxon>
    </lineage>
</organism>
<dbReference type="Proteomes" id="UP000482487">
    <property type="component" value="Unassembled WGS sequence"/>
</dbReference>
<dbReference type="OrthoDB" id="5472144at2"/>
<evidence type="ECO:0000313" key="1">
    <source>
        <dbReference type="EMBL" id="MYL84707.1"/>
    </source>
</evidence>